<accession>L9ZAD0</accession>
<proteinExistence type="predicted"/>
<comment type="caution">
    <text evidence="1">The sequence shown here is derived from an EMBL/GenBank/DDBJ whole genome shotgun (WGS) entry which is preliminary data.</text>
</comment>
<dbReference type="EMBL" id="AOIJ01000039">
    <property type="protein sequence ID" value="ELY82113.1"/>
    <property type="molecule type" value="Genomic_DNA"/>
</dbReference>
<keyword evidence="2" id="KW-1185">Reference proteome</keyword>
<name>L9ZAD0_9EURY</name>
<dbReference type="Gene3D" id="1.10.10.10">
    <property type="entry name" value="Winged helix-like DNA-binding domain superfamily/Winged helix DNA-binding domain"/>
    <property type="match status" value="1"/>
</dbReference>
<evidence type="ECO:0000313" key="1">
    <source>
        <dbReference type="EMBL" id="ELY82113.1"/>
    </source>
</evidence>
<protein>
    <submittedName>
        <fullName evidence="1">Transcriptional regulator PadR family protein</fullName>
    </submittedName>
</protein>
<evidence type="ECO:0000313" key="2">
    <source>
        <dbReference type="Proteomes" id="UP000011592"/>
    </source>
</evidence>
<reference evidence="1 2" key="1">
    <citation type="journal article" date="2014" name="PLoS Genet.">
        <title>Phylogenetically driven sequencing of extremely halophilic archaea reveals strategies for static and dynamic osmo-response.</title>
        <authorList>
            <person name="Becker E.A."/>
            <person name="Seitzer P.M."/>
            <person name="Tritt A."/>
            <person name="Larsen D."/>
            <person name="Krusor M."/>
            <person name="Yao A.I."/>
            <person name="Wu D."/>
            <person name="Madern D."/>
            <person name="Eisen J.A."/>
            <person name="Darling A.E."/>
            <person name="Facciotti M.T."/>
        </authorList>
    </citation>
    <scope>NUCLEOTIDE SEQUENCE [LARGE SCALE GENOMIC DNA]</scope>
    <source>
        <strain evidence="1 2">JCM 14663</strain>
    </source>
</reference>
<dbReference type="AlphaFoldDB" id="L9ZAD0"/>
<sequence>MTDSGRRWPSLTALQRDCLEGIACLEREGEPTHQAALARELEHTYPALDDTQLYPTITVLVGHALLKRGDRRGHGRVEYTPTDAGRALLRARIERLADACGLVIVDRTDGTPTRETDG</sequence>
<organism evidence="1 2">
    <name type="scientific">Natrinema gari JCM 14663</name>
    <dbReference type="NCBI Taxonomy" id="1230459"/>
    <lineage>
        <taxon>Archaea</taxon>
        <taxon>Methanobacteriati</taxon>
        <taxon>Methanobacteriota</taxon>
        <taxon>Stenosarchaea group</taxon>
        <taxon>Halobacteria</taxon>
        <taxon>Halobacteriales</taxon>
        <taxon>Natrialbaceae</taxon>
        <taxon>Natrinema</taxon>
    </lineage>
</organism>
<dbReference type="InterPro" id="IPR036388">
    <property type="entry name" value="WH-like_DNA-bd_sf"/>
</dbReference>
<dbReference type="PATRIC" id="fig|1230459.4.peg.1120"/>
<dbReference type="InterPro" id="IPR036390">
    <property type="entry name" value="WH_DNA-bd_sf"/>
</dbReference>
<dbReference type="RefSeq" id="WP_008453822.1">
    <property type="nucleotide sequence ID" value="NZ_AOIJ01000039.1"/>
</dbReference>
<gene>
    <name evidence="1" type="ORF">C486_05584</name>
</gene>
<dbReference type="Proteomes" id="UP000011592">
    <property type="component" value="Unassembled WGS sequence"/>
</dbReference>
<dbReference type="SUPFAM" id="SSF46785">
    <property type="entry name" value="Winged helix' DNA-binding domain"/>
    <property type="match status" value="1"/>
</dbReference>